<reference evidence="5" key="1">
    <citation type="submission" date="2018-08" db="EMBL/GenBank/DDBJ databases">
        <authorList>
            <person name="Zhang J."/>
            <person name="Du Z.-J."/>
        </authorList>
    </citation>
    <scope>NUCLEOTIDE SEQUENCE [LARGE SCALE GENOMIC DNA]</scope>
    <source>
        <strain evidence="5">KCTC 52655</strain>
    </source>
</reference>
<dbReference type="OrthoDB" id="5432325at2"/>
<accession>A0A3D8M471</accession>
<evidence type="ECO:0000313" key="4">
    <source>
        <dbReference type="EMBL" id="RDV24345.1"/>
    </source>
</evidence>
<dbReference type="Proteomes" id="UP000256561">
    <property type="component" value="Unassembled WGS sequence"/>
</dbReference>
<keyword evidence="5" id="KW-1185">Reference proteome</keyword>
<dbReference type="InterPro" id="IPR021812">
    <property type="entry name" value="DUF3391"/>
</dbReference>
<feature type="compositionally biased region" description="Polar residues" evidence="1">
    <location>
        <begin position="208"/>
        <end position="228"/>
    </location>
</feature>
<evidence type="ECO:0000259" key="3">
    <source>
        <dbReference type="Pfam" id="PF16537"/>
    </source>
</evidence>
<feature type="domain" description="Type II secretion system protein GspB C-terminal" evidence="3">
    <location>
        <begin position="293"/>
        <end position="352"/>
    </location>
</feature>
<dbReference type="Pfam" id="PF11871">
    <property type="entry name" value="DUF3391"/>
    <property type="match status" value="1"/>
</dbReference>
<evidence type="ECO:0000313" key="5">
    <source>
        <dbReference type="Proteomes" id="UP000256561"/>
    </source>
</evidence>
<feature type="region of interest" description="Disordered" evidence="1">
    <location>
        <begin position="205"/>
        <end position="228"/>
    </location>
</feature>
<dbReference type="GO" id="GO:0015627">
    <property type="term" value="C:type II protein secretion system complex"/>
    <property type="evidence" value="ECO:0007669"/>
    <property type="project" value="InterPro"/>
</dbReference>
<dbReference type="EMBL" id="QRHA01000011">
    <property type="protein sequence ID" value="RDV24345.1"/>
    <property type="molecule type" value="Genomic_DNA"/>
</dbReference>
<dbReference type="RefSeq" id="WP_115594072.1">
    <property type="nucleotide sequence ID" value="NZ_QRHA01000011.1"/>
</dbReference>
<gene>
    <name evidence="4" type="ORF">DXV75_14085</name>
</gene>
<name>A0A3D8M471_9ALTE</name>
<comment type="caution">
    <text evidence="4">The sequence shown here is derived from an EMBL/GenBank/DDBJ whole genome shotgun (WGS) entry which is preliminary data.</text>
</comment>
<organism evidence="4 5">
    <name type="scientific">Alteromonas aestuariivivens</name>
    <dbReference type="NCBI Taxonomy" id="1938339"/>
    <lineage>
        <taxon>Bacteria</taxon>
        <taxon>Pseudomonadati</taxon>
        <taxon>Pseudomonadota</taxon>
        <taxon>Gammaproteobacteria</taxon>
        <taxon>Alteromonadales</taxon>
        <taxon>Alteromonadaceae</taxon>
        <taxon>Alteromonas/Salinimonas group</taxon>
        <taxon>Alteromonas</taxon>
    </lineage>
</organism>
<evidence type="ECO:0000259" key="2">
    <source>
        <dbReference type="Pfam" id="PF11871"/>
    </source>
</evidence>
<evidence type="ECO:0000256" key="1">
    <source>
        <dbReference type="SAM" id="MobiDB-lite"/>
    </source>
</evidence>
<protein>
    <submittedName>
        <fullName evidence="4">DUF3391 domain-containing protein</fullName>
    </submittedName>
</protein>
<dbReference type="AlphaFoldDB" id="A0A3D8M471"/>
<sequence>MSERIAISELRPGMVIEHITRQNGPVKIRKSGLVSSSAMVQGLAEMGVQEVEIDPEQTVEIAVNVRPKTQTQALLRGHHDTSASFDRSLSDQFNRSLFLPTVQGLPSVWKVYARQYLVVAILIAGGVGIGYTAATPQNWWPGLVSVFEPHRPAPLAAATAPKQHTPVAETVTARHKPAIPQDDLASQQDEVAQVKAEEQLARMAREPVSSQPVYAEPQQVQRESSVSEGQIINRQPEEGAVKVSPELMARFNEAVAELEKAEQDPDPIRNTRVNVYEDVPRVDQLPVNTLTRLPSMSFSAHMYASRSADRWVRVNGNQLGEGDWITKEVQIVNIEAQRVILSFHGEIFSMAALTDW</sequence>
<dbReference type="InterPro" id="IPR032389">
    <property type="entry name" value="GspB_C"/>
</dbReference>
<dbReference type="Pfam" id="PF16537">
    <property type="entry name" value="T2SSB"/>
    <property type="match status" value="1"/>
</dbReference>
<proteinExistence type="predicted"/>
<feature type="domain" description="DUF3391" evidence="2">
    <location>
        <begin position="4"/>
        <end position="69"/>
    </location>
</feature>